<name>A0A8X8AZQ0_BRACI</name>
<evidence type="ECO:0000313" key="2">
    <source>
        <dbReference type="EMBL" id="KAG2315582.1"/>
    </source>
</evidence>
<comment type="caution">
    <text evidence="2">The sequence shown here is derived from an EMBL/GenBank/DDBJ whole genome shotgun (WGS) entry which is preliminary data.</text>
</comment>
<evidence type="ECO:0000313" key="3">
    <source>
        <dbReference type="Proteomes" id="UP000886595"/>
    </source>
</evidence>
<feature type="compositionally biased region" description="Polar residues" evidence="1">
    <location>
        <begin position="1"/>
        <end position="12"/>
    </location>
</feature>
<feature type="compositionally biased region" description="Basic and acidic residues" evidence="1">
    <location>
        <begin position="31"/>
        <end position="40"/>
    </location>
</feature>
<sequence>MSTTFSPGSSRLLQLGVAGSSSRLRSSSSKKPPEPLRRAVADCLSSSSPPATSHHGAIPSMPPSEALRNIRVCVHTHPSLALLIIWGKLILLIDVQREGLSILGICFSVPLINEFCVG</sequence>
<evidence type="ECO:0000256" key="1">
    <source>
        <dbReference type="SAM" id="MobiDB-lite"/>
    </source>
</evidence>
<keyword evidence="3" id="KW-1185">Reference proteome</keyword>
<feature type="compositionally biased region" description="Low complexity" evidence="1">
    <location>
        <begin position="20"/>
        <end position="30"/>
    </location>
</feature>
<reference evidence="2 3" key="1">
    <citation type="submission" date="2020-02" db="EMBL/GenBank/DDBJ databases">
        <authorList>
            <person name="Ma Q."/>
            <person name="Huang Y."/>
            <person name="Song X."/>
            <person name="Pei D."/>
        </authorList>
    </citation>
    <scope>NUCLEOTIDE SEQUENCE [LARGE SCALE GENOMIC DNA]</scope>
    <source>
        <strain evidence="2">Sxm20200214</strain>
        <tissue evidence="2">Leaf</tissue>
    </source>
</reference>
<proteinExistence type="predicted"/>
<dbReference type="EMBL" id="JAAMPC010000004">
    <property type="protein sequence ID" value="KAG2315582.1"/>
    <property type="molecule type" value="Genomic_DNA"/>
</dbReference>
<feature type="region of interest" description="Disordered" evidence="1">
    <location>
        <begin position="1"/>
        <end position="60"/>
    </location>
</feature>
<gene>
    <name evidence="2" type="ORF">Bca52824_018704</name>
</gene>
<dbReference type="AlphaFoldDB" id="A0A8X8AZQ0"/>
<protein>
    <submittedName>
        <fullName evidence="2">Uncharacterized protein</fullName>
    </submittedName>
</protein>
<organism evidence="2 3">
    <name type="scientific">Brassica carinata</name>
    <name type="common">Ethiopian mustard</name>
    <name type="synonym">Abyssinian cabbage</name>
    <dbReference type="NCBI Taxonomy" id="52824"/>
    <lineage>
        <taxon>Eukaryota</taxon>
        <taxon>Viridiplantae</taxon>
        <taxon>Streptophyta</taxon>
        <taxon>Embryophyta</taxon>
        <taxon>Tracheophyta</taxon>
        <taxon>Spermatophyta</taxon>
        <taxon>Magnoliopsida</taxon>
        <taxon>eudicotyledons</taxon>
        <taxon>Gunneridae</taxon>
        <taxon>Pentapetalae</taxon>
        <taxon>rosids</taxon>
        <taxon>malvids</taxon>
        <taxon>Brassicales</taxon>
        <taxon>Brassicaceae</taxon>
        <taxon>Brassiceae</taxon>
        <taxon>Brassica</taxon>
    </lineage>
</organism>
<dbReference type="Proteomes" id="UP000886595">
    <property type="component" value="Unassembled WGS sequence"/>
</dbReference>
<accession>A0A8X8AZQ0</accession>